<dbReference type="GO" id="GO:0046856">
    <property type="term" value="P:phosphatidylinositol dephosphorylation"/>
    <property type="evidence" value="ECO:0007669"/>
    <property type="project" value="InterPro"/>
</dbReference>
<keyword evidence="1" id="KW-0812">Transmembrane</keyword>
<keyword evidence="5" id="KW-1185">Reference proteome</keyword>
<evidence type="ECO:0000256" key="1">
    <source>
        <dbReference type="SAM" id="Phobius"/>
    </source>
</evidence>
<gene>
    <name evidence="3" type="ORF">HK103_006387</name>
    <name evidence="4" type="ORF">HK103_006394</name>
</gene>
<dbReference type="EMBL" id="JADGKB010000069">
    <property type="protein sequence ID" value="KAJ3255258.1"/>
    <property type="molecule type" value="Genomic_DNA"/>
</dbReference>
<dbReference type="InterPro" id="IPR046985">
    <property type="entry name" value="IP5"/>
</dbReference>
<dbReference type="PANTHER" id="PTHR11200">
    <property type="entry name" value="INOSITOL 5-PHOSPHATASE"/>
    <property type="match status" value="1"/>
</dbReference>
<keyword evidence="1" id="KW-0472">Membrane</keyword>
<dbReference type="InterPro" id="IPR000300">
    <property type="entry name" value="IPPc"/>
</dbReference>
<dbReference type="EMBL" id="JADGKB010000069">
    <property type="protein sequence ID" value="KAJ3255251.1"/>
    <property type="molecule type" value="Genomic_DNA"/>
</dbReference>
<name>A0AAD5UHK8_9FUNG</name>
<reference evidence="4" key="1">
    <citation type="submission" date="2020-05" db="EMBL/GenBank/DDBJ databases">
        <title>Phylogenomic resolution of chytrid fungi.</title>
        <authorList>
            <person name="Stajich J.E."/>
            <person name="Amses K."/>
            <person name="Simmons R."/>
            <person name="Seto K."/>
            <person name="Myers J."/>
            <person name="Bonds A."/>
            <person name="Quandt C.A."/>
            <person name="Barry K."/>
            <person name="Liu P."/>
            <person name="Grigoriev I."/>
            <person name="Longcore J.E."/>
            <person name="James T.Y."/>
        </authorList>
    </citation>
    <scope>NUCLEOTIDE SEQUENCE</scope>
    <source>
        <strain evidence="4">PLAUS21</strain>
    </source>
</reference>
<feature type="transmembrane region" description="Helical" evidence="1">
    <location>
        <begin position="311"/>
        <end position="329"/>
    </location>
</feature>
<protein>
    <recommendedName>
        <fullName evidence="2">Inositol polyphosphate-related phosphatase domain-containing protein</fullName>
    </recommendedName>
</protein>
<organism evidence="4 5">
    <name type="scientific">Boothiomyces macroporosus</name>
    <dbReference type="NCBI Taxonomy" id="261099"/>
    <lineage>
        <taxon>Eukaryota</taxon>
        <taxon>Fungi</taxon>
        <taxon>Fungi incertae sedis</taxon>
        <taxon>Chytridiomycota</taxon>
        <taxon>Chytridiomycota incertae sedis</taxon>
        <taxon>Chytridiomycetes</taxon>
        <taxon>Rhizophydiales</taxon>
        <taxon>Terramycetaceae</taxon>
        <taxon>Boothiomyces</taxon>
    </lineage>
</organism>
<evidence type="ECO:0000313" key="5">
    <source>
        <dbReference type="Proteomes" id="UP001210925"/>
    </source>
</evidence>
<accession>A0AAD5UHK8</accession>
<dbReference type="SMART" id="SM00128">
    <property type="entry name" value="IPPc"/>
    <property type="match status" value="1"/>
</dbReference>
<dbReference type="AlphaFoldDB" id="A0AAD5UHK8"/>
<comment type="caution">
    <text evidence="4">The sequence shown here is derived from an EMBL/GenBank/DDBJ whole genome shotgun (WGS) entry which is preliminary data.</text>
</comment>
<evidence type="ECO:0000313" key="4">
    <source>
        <dbReference type="EMBL" id="KAJ3255258.1"/>
    </source>
</evidence>
<proteinExistence type="predicted"/>
<dbReference type="InterPro" id="IPR036691">
    <property type="entry name" value="Endo/exonu/phosph_ase_sf"/>
</dbReference>
<dbReference type="Gene3D" id="3.60.10.10">
    <property type="entry name" value="Endonuclease/exonuclease/phosphatase"/>
    <property type="match status" value="1"/>
</dbReference>
<dbReference type="Proteomes" id="UP001210925">
    <property type="component" value="Unassembled WGS sequence"/>
</dbReference>
<dbReference type="GO" id="GO:0004439">
    <property type="term" value="F:phosphatidylinositol-4,5-bisphosphate 5-phosphatase activity"/>
    <property type="evidence" value="ECO:0007669"/>
    <property type="project" value="TreeGrafter"/>
</dbReference>
<keyword evidence="1" id="KW-1133">Transmembrane helix</keyword>
<evidence type="ECO:0000259" key="2">
    <source>
        <dbReference type="SMART" id="SM00128"/>
    </source>
</evidence>
<evidence type="ECO:0000313" key="3">
    <source>
        <dbReference type="EMBL" id="KAJ3255251.1"/>
    </source>
</evidence>
<feature type="domain" description="Inositol polyphosphate-related phosphatase" evidence="2">
    <location>
        <begin position="5"/>
        <end position="284"/>
    </location>
</feature>
<sequence>MHIPALESWINRVESALLKIHGLGAKYRPLYAGKTAGIGMLVFIKEGTIINKIATGSIGTGLGGVYVNKGAVGISFECELEKYPEQSSSFCFISSHLNAHAGEANCIWRQEEADHILSCLVLKPFRSVPFVTLPQNHEVIWFLGDLNFRFKGAKDKWAHGIIGNDSTLPKRSKILELIQKIDVEELNALDELNYLRSVQQGTLAQFREPKILFTPSYKLKGVKKADVPRTYSETRMPAYCDRILYFSDGHHSVSPLHYLRVEEFDWSDHDPVVALFHLERIAEDMAKPVLGCNLALVSSQRWSRFFYINQWRIIALVVLGVALVGYHLLNKFL</sequence>
<dbReference type="Pfam" id="PF22669">
    <property type="entry name" value="Exo_endo_phos2"/>
    <property type="match status" value="1"/>
</dbReference>
<dbReference type="SUPFAM" id="SSF56219">
    <property type="entry name" value="DNase I-like"/>
    <property type="match status" value="1"/>
</dbReference>